<dbReference type="PANTHER" id="PTHR46211:SF14">
    <property type="entry name" value="GLYCEROPHOSPHODIESTER PHOSPHODIESTERASE"/>
    <property type="match status" value="1"/>
</dbReference>
<dbReference type="EMBL" id="JBHTKK010000002">
    <property type="protein sequence ID" value="MFD1064898.1"/>
    <property type="molecule type" value="Genomic_DNA"/>
</dbReference>
<dbReference type="SUPFAM" id="SSF51695">
    <property type="entry name" value="PLC-like phosphodiesterases"/>
    <property type="match status" value="1"/>
</dbReference>
<feature type="domain" description="GP-PDE" evidence="1">
    <location>
        <begin position="56"/>
        <end position="294"/>
    </location>
</feature>
<protein>
    <submittedName>
        <fullName evidence="2">Glycerophosphodiester phosphodiesterase</fullName>
    </submittedName>
</protein>
<reference evidence="3" key="1">
    <citation type="journal article" date="2019" name="Int. J. Syst. Evol. Microbiol.">
        <title>The Global Catalogue of Microorganisms (GCM) 10K type strain sequencing project: providing services to taxonomists for standard genome sequencing and annotation.</title>
        <authorList>
            <consortium name="The Broad Institute Genomics Platform"/>
            <consortium name="The Broad Institute Genome Sequencing Center for Infectious Disease"/>
            <person name="Wu L."/>
            <person name="Ma J."/>
        </authorList>
    </citation>
    <scope>NUCLEOTIDE SEQUENCE [LARGE SCALE GENOMIC DNA]</scope>
    <source>
        <strain evidence="3">CCUG 56608</strain>
    </source>
</reference>
<gene>
    <name evidence="2" type="ORF">ACFQ19_02565</name>
</gene>
<dbReference type="Pfam" id="PF03009">
    <property type="entry name" value="GDPD"/>
    <property type="match status" value="1"/>
</dbReference>
<evidence type="ECO:0000313" key="2">
    <source>
        <dbReference type="EMBL" id="MFD1064898.1"/>
    </source>
</evidence>
<dbReference type="InterPro" id="IPR030395">
    <property type="entry name" value="GP_PDE_dom"/>
</dbReference>
<dbReference type="RefSeq" id="WP_379590403.1">
    <property type="nucleotide sequence ID" value="NZ_JBHTKK010000002.1"/>
</dbReference>
<accession>A0ABW3ND38</accession>
<keyword evidence="3" id="KW-1185">Reference proteome</keyword>
<evidence type="ECO:0000259" key="1">
    <source>
        <dbReference type="PROSITE" id="PS51704"/>
    </source>
</evidence>
<comment type="caution">
    <text evidence="2">The sequence shown here is derived from an EMBL/GenBank/DDBJ whole genome shotgun (WGS) entry which is preliminary data.</text>
</comment>
<name>A0ABW3ND38_9BACI</name>
<dbReference type="PROSITE" id="PS51704">
    <property type="entry name" value="GP_PDE"/>
    <property type="match status" value="1"/>
</dbReference>
<proteinExistence type="predicted"/>
<dbReference type="Gene3D" id="3.20.20.190">
    <property type="entry name" value="Phosphatidylinositol (PI) phosphodiesterase"/>
    <property type="match status" value="1"/>
</dbReference>
<dbReference type="PANTHER" id="PTHR46211">
    <property type="entry name" value="GLYCEROPHOSPHORYL DIESTER PHOSPHODIESTERASE"/>
    <property type="match status" value="1"/>
</dbReference>
<dbReference type="Proteomes" id="UP001597041">
    <property type="component" value="Unassembled WGS sequence"/>
</dbReference>
<dbReference type="InterPro" id="IPR017946">
    <property type="entry name" value="PLC-like_Pdiesterase_TIM-brl"/>
</dbReference>
<evidence type="ECO:0000313" key="3">
    <source>
        <dbReference type="Proteomes" id="UP001597041"/>
    </source>
</evidence>
<organism evidence="2 3">
    <name type="scientific">Oceanobacillus locisalsi</name>
    <dbReference type="NCBI Taxonomy" id="546107"/>
    <lineage>
        <taxon>Bacteria</taxon>
        <taxon>Bacillati</taxon>
        <taxon>Bacillota</taxon>
        <taxon>Bacilli</taxon>
        <taxon>Bacillales</taxon>
        <taxon>Bacillaceae</taxon>
        <taxon>Oceanobacillus</taxon>
    </lineage>
</organism>
<sequence length="305" mass="34343">MLWRRILLGAVIAVFILSGFFEAEPEIQQTRAPYEADPLYVNAAGIPETSAAAADVEIIARRGANNIFNEHTLTAYEIAADAEVDSLEIDLRMTKDHELIALHDAALDRTTTGTGPPESRTLEEIKQLNTVAVFGEETYTEPVPALEEIFAKFEQKEHYYIETRLVDGDTKMEEPFIDLLQEHDLLNPEYVSFQSFSKRSLQKMQELAPEIRTTLLYNANKFNLKDALAADADVIGLESRNVTRDNVDALHQQGKEVHVFFTDEKTQLAEQQRVIAYGVDGVFTDDIDFTKQVVNNAAQVLLHSR</sequence>